<keyword evidence="4" id="KW-1185">Reference proteome</keyword>
<feature type="chain" id="PRO_5042237197" evidence="2">
    <location>
        <begin position="26"/>
        <end position="116"/>
    </location>
</feature>
<comment type="caution">
    <text evidence="3">The sequence shown here is derived from an EMBL/GenBank/DDBJ whole genome shotgun (WGS) entry which is preliminary data.</text>
</comment>
<feature type="signal peptide" evidence="2">
    <location>
        <begin position="1"/>
        <end position="25"/>
    </location>
</feature>
<organism evidence="3 4">
    <name type="scientific">Apodospora peruviana</name>
    <dbReference type="NCBI Taxonomy" id="516989"/>
    <lineage>
        <taxon>Eukaryota</taxon>
        <taxon>Fungi</taxon>
        <taxon>Dikarya</taxon>
        <taxon>Ascomycota</taxon>
        <taxon>Pezizomycotina</taxon>
        <taxon>Sordariomycetes</taxon>
        <taxon>Sordariomycetidae</taxon>
        <taxon>Sordariales</taxon>
        <taxon>Lasiosphaeriaceae</taxon>
        <taxon>Apodospora</taxon>
    </lineage>
</organism>
<reference evidence="3" key="2">
    <citation type="submission" date="2023-06" db="EMBL/GenBank/DDBJ databases">
        <authorList>
            <consortium name="Lawrence Berkeley National Laboratory"/>
            <person name="Haridas S."/>
            <person name="Hensen N."/>
            <person name="Bonometti L."/>
            <person name="Westerberg I."/>
            <person name="Brannstrom I.O."/>
            <person name="Guillou S."/>
            <person name="Cros-Aarteil S."/>
            <person name="Calhoun S."/>
            <person name="Kuo A."/>
            <person name="Mondo S."/>
            <person name="Pangilinan J."/>
            <person name="Riley R."/>
            <person name="Labutti K."/>
            <person name="Andreopoulos B."/>
            <person name="Lipzen A."/>
            <person name="Chen C."/>
            <person name="Yanf M."/>
            <person name="Daum C."/>
            <person name="Ng V."/>
            <person name="Clum A."/>
            <person name="Steindorff A."/>
            <person name="Ohm R."/>
            <person name="Martin F."/>
            <person name="Silar P."/>
            <person name="Natvig D."/>
            <person name="Lalanne C."/>
            <person name="Gautier V."/>
            <person name="Ament-Velasquez S.L."/>
            <person name="Kruys A."/>
            <person name="Hutchinson M.I."/>
            <person name="Powell A.J."/>
            <person name="Barry K."/>
            <person name="Miller A.N."/>
            <person name="Grigoriev I.V."/>
            <person name="Debuchy R."/>
            <person name="Gladieux P."/>
            <person name="Thoren M.H."/>
            <person name="Johannesson H."/>
        </authorList>
    </citation>
    <scope>NUCLEOTIDE SEQUENCE</scope>
    <source>
        <strain evidence="3">CBS 118394</strain>
    </source>
</reference>
<gene>
    <name evidence="3" type="ORF">B0H66DRAFT_533797</name>
</gene>
<evidence type="ECO:0000256" key="1">
    <source>
        <dbReference type="SAM" id="MobiDB-lite"/>
    </source>
</evidence>
<evidence type="ECO:0000313" key="4">
    <source>
        <dbReference type="Proteomes" id="UP001283341"/>
    </source>
</evidence>
<keyword evidence="2" id="KW-0732">Signal</keyword>
<proteinExistence type="predicted"/>
<dbReference type="Proteomes" id="UP001283341">
    <property type="component" value="Unassembled WGS sequence"/>
</dbReference>
<evidence type="ECO:0000313" key="3">
    <source>
        <dbReference type="EMBL" id="KAK3319295.1"/>
    </source>
</evidence>
<name>A0AAE0M525_9PEZI</name>
<feature type="compositionally biased region" description="Low complexity" evidence="1">
    <location>
        <begin position="100"/>
        <end position="116"/>
    </location>
</feature>
<accession>A0AAE0M525</accession>
<sequence>MGNGRNFFVPLLLHLLAGGGPISQAHETPLSGICGNAVAQCGRWWAQVQEKTETLTCCAAPIQHATGGPNNVVCSAAIRYMTAPQFCKRQLDHQPTSRQPIRTPPAATSPRAAVRQ</sequence>
<evidence type="ECO:0000256" key="2">
    <source>
        <dbReference type="SAM" id="SignalP"/>
    </source>
</evidence>
<feature type="region of interest" description="Disordered" evidence="1">
    <location>
        <begin position="90"/>
        <end position="116"/>
    </location>
</feature>
<reference evidence="3" key="1">
    <citation type="journal article" date="2023" name="Mol. Phylogenet. Evol.">
        <title>Genome-scale phylogeny and comparative genomics of the fungal order Sordariales.</title>
        <authorList>
            <person name="Hensen N."/>
            <person name="Bonometti L."/>
            <person name="Westerberg I."/>
            <person name="Brannstrom I.O."/>
            <person name="Guillou S."/>
            <person name="Cros-Aarteil S."/>
            <person name="Calhoun S."/>
            <person name="Haridas S."/>
            <person name="Kuo A."/>
            <person name="Mondo S."/>
            <person name="Pangilinan J."/>
            <person name="Riley R."/>
            <person name="LaButti K."/>
            <person name="Andreopoulos B."/>
            <person name="Lipzen A."/>
            <person name="Chen C."/>
            <person name="Yan M."/>
            <person name="Daum C."/>
            <person name="Ng V."/>
            <person name="Clum A."/>
            <person name="Steindorff A."/>
            <person name="Ohm R.A."/>
            <person name="Martin F."/>
            <person name="Silar P."/>
            <person name="Natvig D.O."/>
            <person name="Lalanne C."/>
            <person name="Gautier V."/>
            <person name="Ament-Velasquez S.L."/>
            <person name="Kruys A."/>
            <person name="Hutchinson M.I."/>
            <person name="Powell A.J."/>
            <person name="Barry K."/>
            <person name="Miller A.N."/>
            <person name="Grigoriev I.V."/>
            <person name="Debuchy R."/>
            <person name="Gladieux P."/>
            <person name="Hiltunen Thoren M."/>
            <person name="Johannesson H."/>
        </authorList>
    </citation>
    <scope>NUCLEOTIDE SEQUENCE</scope>
    <source>
        <strain evidence="3">CBS 118394</strain>
    </source>
</reference>
<protein>
    <submittedName>
        <fullName evidence="3">Uncharacterized protein</fullName>
    </submittedName>
</protein>
<dbReference type="AlphaFoldDB" id="A0AAE0M525"/>
<dbReference type="EMBL" id="JAUEDM010000004">
    <property type="protein sequence ID" value="KAK3319295.1"/>
    <property type="molecule type" value="Genomic_DNA"/>
</dbReference>